<dbReference type="Pfam" id="PF07275">
    <property type="entry name" value="ArdA"/>
    <property type="match status" value="1"/>
</dbReference>
<dbReference type="InterPro" id="IPR041893">
    <property type="entry name" value="ArdA_dom3"/>
</dbReference>
<evidence type="ECO:0000313" key="2">
    <source>
        <dbReference type="Proteomes" id="UP001470809"/>
    </source>
</evidence>
<sequence>MTQFYAQPYDLAATGFYFDNAETYSNKIRAITNDYGEPVEEFEVEFIDGEHIDCDLAKTWGINQANILKFMEVVDEWDEDQKRRFILAVGECCYSFDPDTVDPDDFEVDIYHLDTMKALAEQFVDEGLFGDIPDQLTCYIDLDAIARDLSMDYAETQIAGQRIIYRCA</sequence>
<dbReference type="InterPro" id="IPR009899">
    <property type="entry name" value="ArdA"/>
</dbReference>
<dbReference type="KEGG" id="yrh:AABB31_14630"/>
<proteinExistence type="predicted"/>
<dbReference type="RefSeq" id="WP_342075618.1">
    <property type="nucleotide sequence ID" value="NZ_CP151767.2"/>
</dbReference>
<keyword evidence="2" id="KW-1185">Reference proteome</keyword>
<organism evidence="1 2">
    <name type="scientific">Yoonia rhodophyticola</name>
    <dbReference type="NCBI Taxonomy" id="3137370"/>
    <lineage>
        <taxon>Bacteria</taxon>
        <taxon>Pseudomonadati</taxon>
        <taxon>Pseudomonadota</taxon>
        <taxon>Alphaproteobacteria</taxon>
        <taxon>Rhodobacterales</taxon>
        <taxon>Paracoccaceae</taxon>
        <taxon>Yoonia</taxon>
    </lineage>
</organism>
<evidence type="ECO:0000313" key="1">
    <source>
        <dbReference type="EMBL" id="WZU66291.1"/>
    </source>
</evidence>
<gene>
    <name evidence="1" type="ORF">AABB31_14630</name>
</gene>
<accession>A0AAN0M740</accession>
<reference evidence="1" key="1">
    <citation type="submission" date="2024-08" db="EMBL/GenBank/DDBJ databases">
        <title>Phylogenomic analyses of a clade within the roseobacter group suggest taxonomic reassignments of species of the genera Aestuariivita, Citreicella, Loktanella, Nautella, Pelagibaca, Ruegeria, Thalassobius, Thiobacimonas and Tropicibacter, and the proposal o.</title>
        <authorList>
            <person name="Jeon C.O."/>
        </authorList>
    </citation>
    <scope>NUCLEOTIDE SEQUENCE</scope>
    <source>
        <strain evidence="1">SS1-5</strain>
    </source>
</reference>
<protein>
    <submittedName>
        <fullName evidence="1">Antirestriction protein ArdA</fullName>
    </submittedName>
</protein>
<name>A0AAN0M740_9RHOB</name>
<dbReference type="EMBL" id="CP151767">
    <property type="protein sequence ID" value="WZU66291.1"/>
    <property type="molecule type" value="Genomic_DNA"/>
</dbReference>
<dbReference type="Proteomes" id="UP001470809">
    <property type="component" value="Chromosome"/>
</dbReference>
<dbReference type="AlphaFoldDB" id="A0AAN0M740"/>
<dbReference type="Gene3D" id="1.10.10.1190">
    <property type="entry name" value="Antirestriction protein ArdA, domain 3"/>
    <property type="match status" value="1"/>
</dbReference>